<dbReference type="InterPro" id="IPR012902">
    <property type="entry name" value="N_methyl_site"/>
</dbReference>
<keyword evidence="1" id="KW-0812">Transmembrane</keyword>
<keyword evidence="1" id="KW-0472">Membrane</keyword>
<dbReference type="NCBIfam" id="TIGR02532">
    <property type="entry name" value="IV_pilin_GFxxxE"/>
    <property type="match status" value="1"/>
</dbReference>
<dbReference type="RefSeq" id="WP_171471517.1">
    <property type="nucleotide sequence ID" value="NZ_CP053452.2"/>
</dbReference>
<dbReference type="Pfam" id="PF07963">
    <property type="entry name" value="N_methyl"/>
    <property type="match status" value="1"/>
</dbReference>
<evidence type="ECO:0000259" key="2">
    <source>
        <dbReference type="Pfam" id="PF07596"/>
    </source>
</evidence>
<protein>
    <recommendedName>
        <fullName evidence="2">DUF1559 domain-containing protein</fullName>
    </recommendedName>
</protein>
<dbReference type="NCBIfam" id="TIGR04294">
    <property type="entry name" value="pre_pil_HX9DG"/>
    <property type="match status" value="1"/>
</dbReference>
<dbReference type="Gene3D" id="3.30.700.10">
    <property type="entry name" value="Glycoprotein, Type 4 Pilin"/>
    <property type="match status" value="1"/>
</dbReference>
<proteinExistence type="predicted"/>
<dbReference type="SUPFAM" id="SSF54523">
    <property type="entry name" value="Pili subunits"/>
    <property type="match status" value="1"/>
</dbReference>
<dbReference type="PANTHER" id="PTHR30093:SF2">
    <property type="entry name" value="TYPE II SECRETION SYSTEM PROTEIN H"/>
    <property type="match status" value="1"/>
</dbReference>
<evidence type="ECO:0000313" key="4">
    <source>
        <dbReference type="Proteomes" id="UP000503447"/>
    </source>
</evidence>
<keyword evidence="4" id="KW-1185">Reference proteome</keyword>
<evidence type="ECO:0000313" key="3">
    <source>
        <dbReference type="EMBL" id="QJW95805.1"/>
    </source>
</evidence>
<dbReference type="Pfam" id="PF07596">
    <property type="entry name" value="SBP_bac_10"/>
    <property type="match status" value="1"/>
</dbReference>
<dbReference type="Proteomes" id="UP000503447">
    <property type="component" value="Chromosome"/>
</dbReference>
<accession>A0A6M5YP82</accession>
<dbReference type="InterPro" id="IPR045584">
    <property type="entry name" value="Pilin-like"/>
</dbReference>
<dbReference type="InterPro" id="IPR027558">
    <property type="entry name" value="Pre_pil_HX9DG_C"/>
</dbReference>
<keyword evidence="1" id="KW-1133">Transmembrane helix</keyword>
<name>A0A6M5YP82_9BACT</name>
<dbReference type="InterPro" id="IPR011453">
    <property type="entry name" value="DUF1559"/>
</dbReference>
<evidence type="ECO:0000256" key="1">
    <source>
        <dbReference type="SAM" id="Phobius"/>
    </source>
</evidence>
<dbReference type="EMBL" id="CP053452">
    <property type="protein sequence ID" value="QJW95805.1"/>
    <property type="molecule type" value="Genomic_DNA"/>
</dbReference>
<gene>
    <name evidence="3" type="ORF">FTUN_3359</name>
</gene>
<dbReference type="PANTHER" id="PTHR30093">
    <property type="entry name" value="GENERAL SECRETION PATHWAY PROTEIN G"/>
    <property type="match status" value="1"/>
</dbReference>
<organism evidence="3 4">
    <name type="scientific">Frigoriglobus tundricola</name>
    <dbReference type="NCBI Taxonomy" id="2774151"/>
    <lineage>
        <taxon>Bacteria</taxon>
        <taxon>Pseudomonadati</taxon>
        <taxon>Planctomycetota</taxon>
        <taxon>Planctomycetia</taxon>
        <taxon>Gemmatales</taxon>
        <taxon>Gemmataceae</taxon>
        <taxon>Frigoriglobus</taxon>
    </lineage>
</organism>
<feature type="domain" description="DUF1559" evidence="2">
    <location>
        <begin position="36"/>
        <end position="256"/>
    </location>
</feature>
<reference evidence="4" key="1">
    <citation type="submission" date="2020-05" db="EMBL/GenBank/DDBJ databases">
        <title>Frigoriglobus tundricola gen. nov., sp. nov., a psychrotolerant cellulolytic planctomycete of the family Gemmataceae with two divergent copies of 16S rRNA gene.</title>
        <authorList>
            <person name="Kulichevskaya I.S."/>
            <person name="Ivanova A.A."/>
            <person name="Naumoff D.G."/>
            <person name="Beletsky A.V."/>
            <person name="Rijpstra W.I.C."/>
            <person name="Sinninghe Damste J.S."/>
            <person name="Mardanov A.V."/>
            <person name="Ravin N.V."/>
            <person name="Dedysh S.N."/>
        </authorList>
    </citation>
    <scope>NUCLEOTIDE SEQUENCE [LARGE SCALE GENOMIC DNA]</scope>
    <source>
        <strain evidence="4">PL17</strain>
    </source>
</reference>
<feature type="transmembrane region" description="Helical" evidence="1">
    <location>
        <begin position="12"/>
        <end position="35"/>
    </location>
</feature>
<dbReference type="AlphaFoldDB" id="A0A6M5YP82"/>
<sequence>MPARVPVKRLGFTLIELLVVIAIIAILIGLLLPAVQKVRDAAARMKCQNNLKQIGLAMHMYHDSYGYFPASFSKTPPQLQNNWGWLTNLLPYVEQAPLFANLNTTAGPFGANAYTTGTVPPVYVCPADPASTTVANPYFSGYARTNYLVSEQVSDGGSKYNLNVITDGLSNTIMAGERDGTTQVGGIWAGRDTTSVAGVIARPNWPLNTPYPHGTAVPTKTNDPTCTSYTWASKHTGNGVNFVFCDGSVHFLSASLGTDSAQQGCSHPLVANPKFPFILLYLGADGYPVDGNAF</sequence>
<dbReference type="KEGG" id="ftj:FTUN_3359"/>